<gene>
    <name evidence="2" type="ORF">TRUGW13939_01377</name>
</gene>
<dbReference type="GO" id="GO:0016491">
    <property type="term" value="F:oxidoreductase activity"/>
    <property type="evidence" value="ECO:0007669"/>
    <property type="project" value="UniProtKB-KW"/>
</dbReference>
<evidence type="ECO:0008006" key="4">
    <source>
        <dbReference type="Google" id="ProtNLM"/>
    </source>
</evidence>
<dbReference type="PANTHER" id="PTHR35870:SF1">
    <property type="entry name" value="PROTEIN, PUTATIVE (AFU_ORTHOLOGUE AFUA_5G03330)-RELATED"/>
    <property type="match status" value="1"/>
</dbReference>
<organism evidence="2 3">
    <name type="scientific">Talaromyces rugulosus</name>
    <name type="common">Penicillium rugulosum</name>
    <dbReference type="NCBI Taxonomy" id="121627"/>
    <lineage>
        <taxon>Eukaryota</taxon>
        <taxon>Fungi</taxon>
        <taxon>Dikarya</taxon>
        <taxon>Ascomycota</taxon>
        <taxon>Pezizomycotina</taxon>
        <taxon>Eurotiomycetes</taxon>
        <taxon>Eurotiomycetidae</taxon>
        <taxon>Eurotiales</taxon>
        <taxon>Trichocomaceae</taxon>
        <taxon>Talaromyces</taxon>
        <taxon>Talaromyces sect. Islandici</taxon>
    </lineage>
</organism>
<sequence length="436" mass="49977">MTTASKVHLSSSQQPVFYVPGITSDTANMTNELLQENHDKHHIYFNYAGFHNHIAHHLLSLFALNATPAELLQGWNDNVSYQRSPVPLRGSIVADMYDPKKYKTYLGRERHYHNFSVFFEEEMDKKGWQEVLNEYLFKGDEQADDMLVRMFGGILHPIIHLGFGVEFEQPAIIAEALAQAAVHDKREASHLIESEKAAMAYSPDARSYTTIVQLVEEIYGGTRWFSKDQTKYASRVHVTEETLEEKMAEMINAAGELSTPILQPALVFNLLTVYFTGAAQHPPHQVKFDFWNIHAVNLSLFFSAFLRQPWLSTPNKIRLLEWKIRVDLDMYASPRPAKLLLDEITNYKSKKDSSWEEIFKRVRAYHDDGHACKLVRALGHGEQVCKKYEDKDGFMIKGDMWRKLGNMAIDSVEAGSPDYVRSGAWSSVPLRDQSRM</sequence>
<evidence type="ECO:0000256" key="1">
    <source>
        <dbReference type="ARBA" id="ARBA00023002"/>
    </source>
</evidence>
<reference evidence="3" key="1">
    <citation type="submission" date="2020-06" db="EMBL/GenBank/DDBJ databases">
        <title>A chromosome-scale genome assembly of Talaromyces rugulosus W13939.</title>
        <authorList>
            <person name="Wang B."/>
            <person name="Guo L."/>
            <person name="Ye K."/>
            <person name="Wang L."/>
        </authorList>
    </citation>
    <scope>NUCLEOTIDE SEQUENCE [LARGE SCALE GENOMIC DNA]</scope>
    <source>
        <strain evidence="3">W13939</strain>
    </source>
</reference>
<name>A0A7H8QKM7_TALRU</name>
<dbReference type="EMBL" id="CP055898">
    <property type="protein sequence ID" value="QKX54292.1"/>
    <property type="molecule type" value="Genomic_DNA"/>
</dbReference>
<protein>
    <recommendedName>
        <fullName evidence="4">HypA-like protein</fullName>
    </recommendedName>
</protein>
<keyword evidence="3" id="KW-1185">Reference proteome</keyword>
<keyword evidence="1" id="KW-0560">Oxidoreductase</keyword>
<evidence type="ECO:0000313" key="2">
    <source>
        <dbReference type="EMBL" id="QKX54292.1"/>
    </source>
</evidence>
<dbReference type="KEGG" id="trg:TRUGW13939_01377"/>
<dbReference type="Pfam" id="PF14027">
    <property type="entry name" value="Questin_oxidase"/>
    <property type="match status" value="1"/>
</dbReference>
<evidence type="ECO:0000313" key="3">
    <source>
        <dbReference type="Proteomes" id="UP000509510"/>
    </source>
</evidence>
<dbReference type="Proteomes" id="UP000509510">
    <property type="component" value="Chromosome I"/>
</dbReference>
<dbReference type="OrthoDB" id="10004862at2759"/>
<dbReference type="PANTHER" id="PTHR35870">
    <property type="entry name" value="PROTEIN, PUTATIVE (AFU_ORTHOLOGUE AFUA_5G03330)-RELATED"/>
    <property type="match status" value="1"/>
</dbReference>
<dbReference type="RefSeq" id="XP_035340471.1">
    <property type="nucleotide sequence ID" value="XM_035484578.1"/>
</dbReference>
<accession>A0A7H8QKM7</accession>
<dbReference type="InterPro" id="IPR025337">
    <property type="entry name" value="Questin_oxidase-like"/>
</dbReference>
<proteinExistence type="predicted"/>
<dbReference type="AlphaFoldDB" id="A0A7H8QKM7"/>
<dbReference type="GeneID" id="55988889"/>